<reference evidence="2" key="1">
    <citation type="journal article" date="2020" name="Microbiol. Resour. Announc.">
        <title>Complete Genome Sequence of Novel Psychrotolerant Legionella Strain TUM19329, Isolated from Antarctic Lake Sediment.</title>
        <authorList>
            <person name="Shimada S."/>
            <person name="Nakai R."/>
            <person name="Aoki K."/>
            <person name="Shimoeda N."/>
            <person name="Ohno G."/>
            <person name="Miyazaki Y."/>
            <person name="Kudoh S."/>
            <person name="Imura S."/>
            <person name="Watanabe K."/>
            <person name="Ishii Y."/>
            <person name="Tateda K."/>
        </authorList>
    </citation>
    <scope>NUCLEOTIDE SEQUENCE [LARGE SCALE GENOMIC DNA]</scope>
    <source>
        <strain evidence="2">TUM19329</strain>
    </source>
</reference>
<evidence type="ECO:0000256" key="1">
    <source>
        <dbReference type="SAM" id="Coils"/>
    </source>
</evidence>
<evidence type="ECO:0000313" key="3">
    <source>
        <dbReference type="Proteomes" id="UP000502894"/>
    </source>
</evidence>
<proteinExistence type="predicted"/>
<gene>
    <name evidence="2" type="ORF">TUM19329_22470</name>
</gene>
<keyword evidence="1" id="KW-0175">Coiled coil</keyword>
<dbReference type="EMBL" id="AP022839">
    <property type="protein sequence ID" value="BCA95886.1"/>
    <property type="molecule type" value="Genomic_DNA"/>
</dbReference>
<feature type="coiled-coil region" evidence="1">
    <location>
        <begin position="85"/>
        <end position="112"/>
    </location>
</feature>
<keyword evidence="3" id="KW-1185">Reference proteome</keyword>
<dbReference type="KEGG" id="lant:TUM19329_22470"/>
<dbReference type="Proteomes" id="UP000502894">
    <property type="component" value="Chromosome"/>
</dbReference>
<dbReference type="RefSeq" id="WP_173237367.1">
    <property type="nucleotide sequence ID" value="NZ_AP022839.1"/>
</dbReference>
<dbReference type="AlphaFoldDB" id="A0A6F8T7E4"/>
<sequence length="156" mass="18140">MPIQEIHKRFDLACTETKSLMRRMHSAIDELRKKCPEWDNELAIISQGCMQSQVKLKELSLLKTELSTITPDETNPADVQQLEFNTKMQSFLNQYNDQIEEQEQNLVRLKEISCKIESTNRFFPNVSSDALKQNNLSQSECQSISKLKNECTHKMN</sequence>
<accession>A0A6F8T7E4</accession>
<protein>
    <submittedName>
        <fullName evidence="2">Uncharacterized protein</fullName>
    </submittedName>
</protein>
<organism evidence="2 3">
    <name type="scientific">Legionella antarctica</name>
    <dbReference type="NCBI Taxonomy" id="2708020"/>
    <lineage>
        <taxon>Bacteria</taxon>
        <taxon>Pseudomonadati</taxon>
        <taxon>Pseudomonadota</taxon>
        <taxon>Gammaproteobacteria</taxon>
        <taxon>Legionellales</taxon>
        <taxon>Legionellaceae</taxon>
        <taxon>Legionella</taxon>
    </lineage>
</organism>
<evidence type="ECO:0000313" key="2">
    <source>
        <dbReference type="EMBL" id="BCA95886.1"/>
    </source>
</evidence>
<name>A0A6F8T7E4_9GAMM</name>